<proteinExistence type="predicted"/>
<dbReference type="AlphaFoldDB" id="A0A2P2P3M9"/>
<dbReference type="EMBL" id="GGEC01068848">
    <property type="protein sequence ID" value="MBX49332.1"/>
    <property type="molecule type" value="Transcribed_RNA"/>
</dbReference>
<name>A0A2P2P3M9_RHIMU</name>
<protein>
    <submittedName>
        <fullName evidence="1">Uncharacterized protein</fullName>
    </submittedName>
</protein>
<accession>A0A2P2P3M9</accession>
<sequence length="31" mass="3559">MYLNPWSVRLYVSLACNLAQLPARHTNVSLQ</sequence>
<evidence type="ECO:0000313" key="1">
    <source>
        <dbReference type="EMBL" id="MBX49332.1"/>
    </source>
</evidence>
<reference evidence="1" key="1">
    <citation type="submission" date="2018-02" db="EMBL/GenBank/DDBJ databases">
        <title>Rhizophora mucronata_Transcriptome.</title>
        <authorList>
            <person name="Meera S.P."/>
            <person name="Sreeshan A."/>
            <person name="Augustine A."/>
        </authorList>
    </citation>
    <scope>NUCLEOTIDE SEQUENCE</scope>
    <source>
        <tissue evidence="1">Leaf</tissue>
    </source>
</reference>
<organism evidence="1">
    <name type="scientific">Rhizophora mucronata</name>
    <name type="common">Asiatic mangrove</name>
    <dbReference type="NCBI Taxonomy" id="61149"/>
    <lineage>
        <taxon>Eukaryota</taxon>
        <taxon>Viridiplantae</taxon>
        <taxon>Streptophyta</taxon>
        <taxon>Embryophyta</taxon>
        <taxon>Tracheophyta</taxon>
        <taxon>Spermatophyta</taxon>
        <taxon>Magnoliopsida</taxon>
        <taxon>eudicotyledons</taxon>
        <taxon>Gunneridae</taxon>
        <taxon>Pentapetalae</taxon>
        <taxon>rosids</taxon>
        <taxon>fabids</taxon>
        <taxon>Malpighiales</taxon>
        <taxon>Rhizophoraceae</taxon>
        <taxon>Rhizophora</taxon>
    </lineage>
</organism>